<evidence type="ECO:0000256" key="2">
    <source>
        <dbReference type="SAM" id="Phobius"/>
    </source>
</evidence>
<feature type="transmembrane region" description="Helical" evidence="2">
    <location>
        <begin position="423"/>
        <end position="441"/>
    </location>
</feature>
<dbReference type="Proteomes" id="UP001500575">
    <property type="component" value="Unassembled WGS sequence"/>
</dbReference>
<dbReference type="InterPro" id="IPR018702">
    <property type="entry name" value="DUF2207"/>
</dbReference>
<dbReference type="Pfam" id="PF20990">
    <property type="entry name" value="DUF2207_C"/>
    <property type="match status" value="1"/>
</dbReference>
<keyword evidence="6" id="KW-1185">Reference proteome</keyword>
<name>A0ABN2YHW0_9ACTN</name>
<dbReference type="EMBL" id="BAAAQQ010000012">
    <property type="protein sequence ID" value="GAA2127670.1"/>
    <property type="molecule type" value="Genomic_DNA"/>
</dbReference>
<feature type="transmembrane region" description="Helical" evidence="2">
    <location>
        <begin position="245"/>
        <end position="263"/>
    </location>
</feature>
<feature type="region of interest" description="Disordered" evidence="1">
    <location>
        <begin position="553"/>
        <end position="580"/>
    </location>
</feature>
<evidence type="ECO:0000259" key="3">
    <source>
        <dbReference type="Pfam" id="PF09972"/>
    </source>
</evidence>
<evidence type="ECO:0000313" key="5">
    <source>
        <dbReference type="EMBL" id="GAA2127670.1"/>
    </source>
</evidence>
<comment type="caution">
    <text evidence="5">The sequence shown here is derived from an EMBL/GenBank/DDBJ whole genome shotgun (WGS) entry which is preliminary data.</text>
</comment>
<feature type="domain" description="Predicted membrane protein YciQ-like C-terminal" evidence="4">
    <location>
        <begin position="280"/>
        <end position="504"/>
    </location>
</feature>
<evidence type="ECO:0000256" key="1">
    <source>
        <dbReference type="SAM" id="MobiDB-lite"/>
    </source>
</evidence>
<feature type="compositionally biased region" description="Gly residues" evidence="1">
    <location>
        <begin position="559"/>
        <end position="580"/>
    </location>
</feature>
<protein>
    <submittedName>
        <fullName evidence="5">DUF2207 domain-containing protein</fullName>
    </submittedName>
</protein>
<evidence type="ECO:0000313" key="6">
    <source>
        <dbReference type="Proteomes" id="UP001500575"/>
    </source>
</evidence>
<sequence>MGYLLGLGLLTGLVFLPAAWFGLDLGTESTTYEETTITDYDAELTIDEDGDLTAKETLDVYFPYSGKHGIFRFWDVIDQSDPHVRHIPHDIEVTRDGGEDGLDVTRDGTRYRVARIGREEVTLEPGNHRYTIDYTIDGVLQPGSGDLPTQLYWDLVPGGWQQAIEESHLVVHLPVAPQDVECAVGVGQTEGCEASVDGTTLTVTTGPLPARTPVTVRAGLDMATPDPGDPRPWTPRFDPVFGPSVWLLPFVAGAVALFALVGWRAARSSYEPTPPFPLMYAPPEGLGPAQAAYIFTEVSDREDYVATMMYAAERGAVKLERNQGAWTVTDQQGPKGWARLDKITNRVARLLPGEGGTFVALPSDVSTGKVLQSELSSFESSTKSWARQEGLMVTSGLAGAGGIVVLVAFGLAVLLALFNPFKMSVLALVPGVFAVFAAPLLRRGSGTKRTAKGRDLWSRIGGFHRVLSTPSSKERFDFSGRQELYTAYIPWAIALDCADEWAAKYRTEMGVEPPVPTYLGTGYYGAHTSNHVSQMLGDFSSTLNSAISSYEATQRSSSSGGGGGGFSGGGGGGGGGGGSW</sequence>
<keyword evidence="2" id="KW-0472">Membrane</keyword>
<accession>A0ABN2YHW0</accession>
<feature type="domain" description="DUF2207" evidence="3">
    <location>
        <begin position="36"/>
        <end position="219"/>
    </location>
</feature>
<reference evidence="5 6" key="1">
    <citation type="journal article" date="2019" name="Int. J. Syst. Evol. Microbiol.">
        <title>The Global Catalogue of Microorganisms (GCM) 10K type strain sequencing project: providing services to taxonomists for standard genome sequencing and annotation.</title>
        <authorList>
            <consortium name="The Broad Institute Genomics Platform"/>
            <consortium name="The Broad Institute Genome Sequencing Center for Infectious Disease"/>
            <person name="Wu L."/>
            <person name="Ma J."/>
        </authorList>
    </citation>
    <scope>NUCLEOTIDE SEQUENCE [LARGE SCALE GENOMIC DNA]</scope>
    <source>
        <strain evidence="5 6">JCM 16021</strain>
    </source>
</reference>
<keyword evidence="2" id="KW-1133">Transmembrane helix</keyword>
<proteinExistence type="predicted"/>
<dbReference type="InterPro" id="IPR048389">
    <property type="entry name" value="YciQ-like_C"/>
</dbReference>
<feature type="transmembrane region" description="Helical" evidence="2">
    <location>
        <begin position="391"/>
        <end position="417"/>
    </location>
</feature>
<gene>
    <name evidence="5" type="ORF">GCM10009843_27390</name>
</gene>
<organism evidence="5 6">
    <name type="scientific">Nocardioides bigeumensis</name>
    <dbReference type="NCBI Taxonomy" id="433657"/>
    <lineage>
        <taxon>Bacteria</taxon>
        <taxon>Bacillati</taxon>
        <taxon>Actinomycetota</taxon>
        <taxon>Actinomycetes</taxon>
        <taxon>Propionibacteriales</taxon>
        <taxon>Nocardioidaceae</taxon>
        <taxon>Nocardioides</taxon>
    </lineage>
</organism>
<dbReference type="Pfam" id="PF09972">
    <property type="entry name" value="DUF2207"/>
    <property type="match status" value="1"/>
</dbReference>
<keyword evidence="2" id="KW-0812">Transmembrane</keyword>
<evidence type="ECO:0000259" key="4">
    <source>
        <dbReference type="Pfam" id="PF20990"/>
    </source>
</evidence>